<reference evidence="3 4" key="1">
    <citation type="submission" date="2014-04" db="EMBL/GenBank/DDBJ databases">
        <authorList>
            <consortium name="DOE Joint Genome Institute"/>
            <person name="Kuo A."/>
            <person name="Zuccaro A."/>
            <person name="Kohler A."/>
            <person name="Nagy L.G."/>
            <person name="Floudas D."/>
            <person name="Copeland A."/>
            <person name="Barry K.W."/>
            <person name="Cichocki N."/>
            <person name="Veneault-Fourrey C."/>
            <person name="LaButti K."/>
            <person name="Lindquist E.A."/>
            <person name="Lipzen A."/>
            <person name="Lundell T."/>
            <person name="Morin E."/>
            <person name="Murat C."/>
            <person name="Sun H."/>
            <person name="Tunlid A."/>
            <person name="Henrissat B."/>
            <person name="Grigoriev I.V."/>
            <person name="Hibbett D.S."/>
            <person name="Martin F."/>
            <person name="Nordberg H.P."/>
            <person name="Cantor M.N."/>
            <person name="Hua S.X."/>
        </authorList>
    </citation>
    <scope>NUCLEOTIDE SEQUENCE [LARGE SCALE GENOMIC DNA]</scope>
    <source>
        <strain evidence="3 4">MAFF 305830</strain>
    </source>
</reference>
<dbReference type="STRING" id="933852.A0A0C2XRE5"/>
<feature type="compositionally biased region" description="Low complexity" evidence="1">
    <location>
        <begin position="172"/>
        <end position="186"/>
    </location>
</feature>
<keyword evidence="2" id="KW-0472">Membrane</keyword>
<evidence type="ECO:0000256" key="1">
    <source>
        <dbReference type="SAM" id="MobiDB-lite"/>
    </source>
</evidence>
<protein>
    <submittedName>
        <fullName evidence="3">Uncharacterized protein</fullName>
    </submittedName>
</protein>
<gene>
    <name evidence="3" type="ORF">M408DRAFT_327695</name>
</gene>
<evidence type="ECO:0000256" key="2">
    <source>
        <dbReference type="SAM" id="Phobius"/>
    </source>
</evidence>
<dbReference type="HOGENOM" id="CLU_1455237_0_0_1"/>
<sequence>MSCYYDVYGRYRCSYWLSTGAWAGIVIGILTLITLIAVFSIMRRRRMMAARNAILLQHQQQAGAGQWQPPPGQGPFGGAGGYQSPGYNNGPQPFQPGYTGGYTGPGAPKGYDTYPNTTPGLQEPARSYDPNQPMNNTTPAPAAPNDPPSYSGFSAPSGPPPGVATHGTGASNNPYNNYNPPDTTKT</sequence>
<keyword evidence="4" id="KW-1185">Reference proteome</keyword>
<accession>A0A0C2XRE5</accession>
<evidence type="ECO:0000313" key="3">
    <source>
        <dbReference type="EMBL" id="KIM31507.1"/>
    </source>
</evidence>
<feature type="region of interest" description="Disordered" evidence="1">
    <location>
        <begin position="61"/>
        <end position="186"/>
    </location>
</feature>
<dbReference type="Proteomes" id="UP000054097">
    <property type="component" value="Unassembled WGS sequence"/>
</dbReference>
<feature type="compositionally biased region" description="Low complexity" evidence="1">
    <location>
        <begin position="130"/>
        <end position="140"/>
    </location>
</feature>
<dbReference type="EMBL" id="KN824282">
    <property type="protein sequence ID" value="KIM31507.1"/>
    <property type="molecule type" value="Genomic_DNA"/>
</dbReference>
<feature type="compositionally biased region" description="Gly residues" evidence="1">
    <location>
        <begin position="74"/>
        <end position="83"/>
    </location>
</feature>
<dbReference type="AlphaFoldDB" id="A0A0C2XRE5"/>
<name>A0A0C2XRE5_SERVB</name>
<keyword evidence="2" id="KW-0812">Transmembrane</keyword>
<proteinExistence type="predicted"/>
<organism evidence="3 4">
    <name type="scientific">Serendipita vermifera MAFF 305830</name>
    <dbReference type="NCBI Taxonomy" id="933852"/>
    <lineage>
        <taxon>Eukaryota</taxon>
        <taxon>Fungi</taxon>
        <taxon>Dikarya</taxon>
        <taxon>Basidiomycota</taxon>
        <taxon>Agaricomycotina</taxon>
        <taxon>Agaricomycetes</taxon>
        <taxon>Sebacinales</taxon>
        <taxon>Serendipitaceae</taxon>
        <taxon>Serendipita</taxon>
    </lineage>
</organism>
<keyword evidence="2" id="KW-1133">Transmembrane helix</keyword>
<reference evidence="4" key="2">
    <citation type="submission" date="2015-01" db="EMBL/GenBank/DDBJ databases">
        <title>Evolutionary Origins and Diversification of the Mycorrhizal Mutualists.</title>
        <authorList>
            <consortium name="DOE Joint Genome Institute"/>
            <consortium name="Mycorrhizal Genomics Consortium"/>
            <person name="Kohler A."/>
            <person name="Kuo A."/>
            <person name="Nagy L.G."/>
            <person name="Floudas D."/>
            <person name="Copeland A."/>
            <person name="Barry K.W."/>
            <person name="Cichocki N."/>
            <person name="Veneault-Fourrey C."/>
            <person name="LaButti K."/>
            <person name="Lindquist E.A."/>
            <person name="Lipzen A."/>
            <person name="Lundell T."/>
            <person name="Morin E."/>
            <person name="Murat C."/>
            <person name="Riley R."/>
            <person name="Ohm R."/>
            <person name="Sun H."/>
            <person name="Tunlid A."/>
            <person name="Henrissat B."/>
            <person name="Grigoriev I.V."/>
            <person name="Hibbett D.S."/>
            <person name="Martin F."/>
        </authorList>
    </citation>
    <scope>NUCLEOTIDE SEQUENCE [LARGE SCALE GENOMIC DNA]</scope>
    <source>
        <strain evidence="4">MAFF 305830</strain>
    </source>
</reference>
<feature type="transmembrane region" description="Helical" evidence="2">
    <location>
        <begin position="20"/>
        <end position="42"/>
    </location>
</feature>
<evidence type="ECO:0000313" key="4">
    <source>
        <dbReference type="Proteomes" id="UP000054097"/>
    </source>
</evidence>